<evidence type="ECO:0000313" key="1">
    <source>
        <dbReference type="EMBL" id="GFS34090.1"/>
    </source>
</evidence>
<gene>
    <name evidence="1" type="ORF">Acr_00g0032170</name>
</gene>
<reference evidence="2" key="1">
    <citation type="submission" date="2019-07" db="EMBL/GenBank/DDBJ databases">
        <title>De Novo Assembly of kiwifruit Actinidia rufa.</title>
        <authorList>
            <person name="Sugita-Konishi S."/>
            <person name="Sato K."/>
            <person name="Mori E."/>
            <person name="Abe Y."/>
            <person name="Kisaki G."/>
            <person name="Hamano K."/>
            <person name="Suezawa K."/>
            <person name="Otani M."/>
            <person name="Fukuda T."/>
            <person name="Manabe T."/>
            <person name="Gomi K."/>
            <person name="Tabuchi M."/>
            <person name="Akimitsu K."/>
            <person name="Kataoka I."/>
        </authorList>
    </citation>
    <scope>NUCLEOTIDE SEQUENCE [LARGE SCALE GENOMIC DNA]</scope>
    <source>
        <strain evidence="2">cv. Fuchu</strain>
    </source>
</reference>
<evidence type="ECO:0000313" key="2">
    <source>
        <dbReference type="Proteomes" id="UP000585474"/>
    </source>
</evidence>
<sequence>MTSSYVRKDGVIAETLDLKIAIKLSFKEVNGQVLQLEVRGGDGGVNDVSCGVAGGVAAASSTSGDASPCSDHDPGGVDTFGVFSFT</sequence>
<organism evidence="1 2">
    <name type="scientific">Actinidia rufa</name>
    <dbReference type="NCBI Taxonomy" id="165716"/>
    <lineage>
        <taxon>Eukaryota</taxon>
        <taxon>Viridiplantae</taxon>
        <taxon>Streptophyta</taxon>
        <taxon>Embryophyta</taxon>
        <taxon>Tracheophyta</taxon>
        <taxon>Spermatophyta</taxon>
        <taxon>Magnoliopsida</taxon>
        <taxon>eudicotyledons</taxon>
        <taxon>Gunneridae</taxon>
        <taxon>Pentapetalae</taxon>
        <taxon>asterids</taxon>
        <taxon>Ericales</taxon>
        <taxon>Actinidiaceae</taxon>
        <taxon>Actinidia</taxon>
    </lineage>
</organism>
<protein>
    <submittedName>
        <fullName evidence="1">Uncharacterized protein</fullName>
    </submittedName>
</protein>
<keyword evidence="2" id="KW-1185">Reference proteome</keyword>
<accession>A0A7J0DFV3</accession>
<dbReference type="Proteomes" id="UP000585474">
    <property type="component" value="Unassembled WGS sequence"/>
</dbReference>
<comment type="caution">
    <text evidence="1">The sequence shown here is derived from an EMBL/GenBank/DDBJ whole genome shotgun (WGS) entry which is preliminary data.</text>
</comment>
<proteinExistence type="predicted"/>
<name>A0A7J0DFV3_9ERIC</name>
<dbReference type="AlphaFoldDB" id="A0A7J0DFV3"/>
<dbReference type="EMBL" id="BJWL01000204">
    <property type="protein sequence ID" value="GFS34090.1"/>
    <property type="molecule type" value="Genomic_DNA"/>
</dbReference>